<accession>A0A2K8KLH3</accession>
<dbReference type="OrthoDB" id="1014694at2"/>
<organism evidence="2 3">
    <name type="scientific">Reinekea forsetii</name>
    <dbReference type="NCBI Taxonomy" id="1336806"/>
    <lineage>
        <taxon>Bacteria</taxon>
        <taxon>Pseudomonadati</taxon>
        <taxon>Pseudomonadota</taxon>
        <taxon>Gammaproteobacteria</taxon>
        <taxon>Oceanospirillales</taxon>
        <taxon>Saccharospirillaceae</taxon>
        <taxon>Reinekea</taxon>
    </lineage>
</organism>
<dbReference type="Proteomes" id="UP000229757">
    <property type="component" value="Chromosome"/>
</dbReference>
<name>A0A2K8KLH3_9GAMM</name>
<dbReference type="KEGG" id="rfo:REIFOR_00590"/>
<keyword evidence="3" id="KW-1185">Reference proteome</keyword>
<dbReference type="RefSeq" id="WP_100256142.1">
    <property type="nucleotide sequence ID" value="NZ_CP011797.1"/>
</dbReference>
<proteinExistence type="predicted"/>
<feature type="signal peptide" evidence="1">
    <location>
        <begin position="1"/>
        <end position="22"/>
    </location>
</feature>
<evidence type="ECO:0000256" key="1">
    <source>
        <dbReference type="SAM" id="SignalP"/>
    </source>
</evidence>
<keyword evidence="2" id="KW-0449">Lipoprotein</keyword>
<keyword evidence="1" id="KW-0732">Signal</keyword>
<feature type="chain" id="PRO_5014817124" evidence="1">
    <location>
        <begin position="23"/>
        <end position="226"/>
    </location>
</feature>
<evidence type="ECO:0000313" key="2">
    <source>
        <dbReference type="EMBL" id="ATX75758.1"/>
    </source>
</evidence>
<protein>
    <submittedName>
        <fullName evidence="2">Putative lipoprotein</fullName>
    </submittedName>
</protein>
<dbReference type="AlphaFoldDB" id="A0A2K8KLH3"/>
<sequence>MDYRAMAVVVGFSLLVSGCAVTQVQVDTLADFHQSRPKSILIVPVVNKSIDVMASTSVLTTLPRQLAEKGYYVFPVNTVKALLEFEGLTDPQEVHNIPPADLAALFHSDAMLYVTIHRWTSKYVVLATKTEVDFEYRLVAADGTLLWAERENLSYSPRSDRSGNPLTDLLVMALESAVERVAPNYLPLTREANTNVFWNMHRPFPPGPYAPNYVTYYQMVAPAKLD</sequence>
<evidence type="ECO:0000313" key="3">
    <source>
        <dbReference type="Proteomes" id="UP000229757"/>
    </source>
</evidence>
<dbReference type="PROSITE" id="PS51257">
    <property type="entry name" value="PROKAR_LIPOPROTEIN"/>
    <property type="match status" value="1"/>
</dbReference>
<dbReference type="Pfam" id="PF05643">
    <property type="entry name" value="GNA1162-like"/>
    <property type="match status" value="1"/>
</dbReference>
<reference evidence="2 3" key="1">
    <citation type="journal article" date="2017" name="Environ. Microbiol.">
        <title>Genomic and physiological analyses of 'Reinekea forsetii' reveal a versatile opportunistic lifestyle during spring algae blooms.</title>
        <authorList>
            <person name="Avci B."/>
            <person name="Hahnke R.L."/>
            <person name="Chafee M."/>
            <person name="Fischer T."/>
            <person name="Gruber-Vodicka H."/>
            <person name="Tegetmeyer H.E."/>
            <person name="Harder J."/>
            <person name="Fuchs B.M."/>
            <person name="Amann R.I."/>
            <person name="Teeling H."/>
        </authorList>
    </citation>
    <scope>NUCLEOTIDE SEQUENCE [LARGE SCALE GENOMIC DNA]</scope>
    <source>
        <strain evidence="2 3">Hel1_31_D35</strain>
    </source>
</reference>
<dbReference type="Gene3D" id="3.40.50.10610">
    <property type="entry name" value="ABC-type transport auxiliary lipoprotein component"/>
    <property type="match status" value="1"/>
</dbReference>
<gene>
    <name evidence="2" type="ORF">REIFOR_00590</name>
</gene>
<dbReference type="InterPro" id="IPR008517">
    <property type="entry name" value="GNA1162-like"/>
</dbReference>
<dbReference type="EMBL" id="CP011797">
    <property type="protein sequence ID" value="ATX75758.1"/>
    <property type="molecule type" value="Genomic_DNA"/>
</dbReference>